<dbReference type="Pfam" id="PF01532">
    <property type="entry name" value="Glyco_hydro_47"/>
    <property type="match status" value="1"/>
</dbReference>
<accession>A0AA38RPW3</accession>
<keyword evidence="7" id="KW-0479">Metal-binding</keyword>
<dbReference type="SUPFAM" id="SSF48225">
    <property type="entry name" value="Seven-hairpin glycosidases"/>
    <property type="match status" value="1"/>
</dbReference>
<dbReference type="Gene3D" id="1.50.10.10">
    <property type="match status" value="1"/>
</dbReference>
<comment type="caution">
    <text evidence="11">The sequence shown here is derived from an EMBL/GenBank/DDBJ whole genome shotgun (WGS) entry which is preliminary data.</text>
</comment>
<comment type="similarity">
    <text evidence="3 9">Belongs to the glycosyl hydrolase 47 family.</text>
</comment>
<feature type="active site" evidence="6">
    <location>
        <position position="478"/>
    </location>
</feature>
<evidence type="ECO:0000313" key="11">
    <source>
        <dbReference type="EMBL" id="KAJ9152110.1"/>
    </source>
</evidence>
<dbReference type="FunFam" id="1.50.10.10:FF:000037">
    <property type="entry name" value="alpha-1,2-Mannosidase"/>
    <property type="match status" value="1"/>
</dbReference>
<dbReference type="GO" id="GO:0005783">
    <property type="term" value="C:endoplasmic reticulum"/>
    <property type="evidence" value="ECO:0007669"/>
    <property type="project" value="TreeGrafter"/>
</dbReference>
<evidence type="ECO:0000256" key="2">
    <source>
        <dbReference type="ARBA" id="ARBA00004922"/>
    </source>
</evidence>
<keyword evidence="10" id="KW-0812">Transmembrane</keyword>
<dbReference type="InterPro" id="IPR050749">
    <property type="entry name" value="Glycosyl_Hydrolase_47"/>
</dbReference>
<gene>
    <name evidence="11" type="ORF">NKR23_g2676</name>
</gene>
<comment type="cofactor">
    <cofactor evidence="1 7">
        <name>Ca(2+)</name>
        <dbReference type="ChEBI" id="CHEBI:29108"/>
    </cofactor>
</comment>
<dbReference type="GO" id="GO:0005509">
    <property type="term" value="F:calcium ion binding"/>
    <property type="evidence" value="ECO:0007669"/>
    <property type="project" value="InterPro"/>
</dbReference>
<keyword evidence="9" id="KW-0326">Glycosidase</keyword>
<keyword evidence="7" id="KW-0106">Calcium</keyword>
<dbReference type="EMBL" id="JANBVO010000005">
    <property type="protein sequence ID" value="KAJ9152110.1"/>
    <property type="molecule type" value="Genomic_DNA"/>
</dbReference>
<dbReference type="InterPro" id="IPR036026">
    <property type="entry name" value="Seven-hairpin_glycosidases"/>
</dbReference>
<evidence type="ECO:0000313" key="12">
    <source>
        <dbReference type="Proteomes" id="UP001174694"/>
    </source>
</evidence>
<feature type="transmembrane region" description="Helical" evidence="10">
    <location>
        <begin position="12"/>
        <end position="29"/>
    </location>
</feature>
<dbReference type="AlphaFoldDB" id="A0AA38RPW3"/>
<dbReference type="GO" id="GO:0036503">
    <property type="term" value="P:ERAD pathway"/>
    <property type="evidence" value="ECO:0007669"/>
    <property type="project" value="UniProtKB-ARBA"/>
</dbReference>
<evidence type="ECO:0000256" key="5">
    <source>
        <dbReference type="ARBA" id="ARBA00023157"/>
    </source>
</evidence>
<reference evidence="11" key="1">
    <citation type="submission" date="2022-07" db="EMBL/GenBank/DDBJ databases">
        <title>Fungi with potential for degradation of polypropylene.</title>
        <authorList>
            <person name="Gostincar C."/>
        </authorList>
    </citation>
    <scope>NUCLEOTIDE SEQUENCE</scope>
    <source>
        <strain evidence="11">EXF-13308</strain>
    </source>
</reference>
<evidence type="ECO:0000256" key="7">
    <source>
        <dbReference type="PIRSR" id="PIRSR601382-2"/>
    </source>
</evidence>
<organism evidence="11 12">
    <name type="scientific">Pleurostoma richardsiae</name>
    <dbReference type="NCBI Taxonomy" id="41990"/>
    <lineage>
        <taxon>Eukaryota</taxon>
        <taxon>Fungi</taxon>
        <taxon>Dikarya</taxon>
        <taxon>Ascomycota</taxon>
        <taxon>Pezizomycotina</taxon>
        <taxon>Sordariomycetes</taxon>
        <taxon>Sordariomycetidae</taxon>
        <taxon>Calosphaeriales</taxon>
        <taxon>Pleurostomataceae</taxon>
        <taxon>Pleurostoma</taxon>
    </lineage>
</organism>
<evidence type="ECO:0000256" key="3">
    <source>
        <dbReference type="ARBA" id="ARBA00007658"/>
    </source>
</evidence>
<proteinExistence type="inferred from homology"/>
<evidence type="ECO:0000256" key="6">
    <source>
        <dbReference type="PIRSR" id="PIRSR601382-1"/>
    </source>
</evidence>
<dbReference type="Proteomes" id="UP001174694">
    <property type="component" value="Unassembled WGS sequence"/>
</dbReference>
<feature type="disulfide bond" evidence="8">
    <location>
        <begin position="388"/>
        <end position="417"/>
    </location>
</feature>
<dbReference type="PRINTS" id="PR00747">
    <property type="entry name" value="GLYHDRLASE47"/>
</dbReference>
<dbReference type="GO" id="GO:0016020">
    <property type="term" value="C:membrane"/>
    <property type="evidence" value="ECO:0007669"/>
    <property type="project" value="InterPro"/>
</dbReference>
<evidence type="ECO:0000256" key="10">
    <source>
        <dbReference type="SAM" id="Phobius"/>
    </source>
</evidence>
<dbReference type="GO" id="GO:0005975">
    <property type="term" value="P:carbohydrate metabolic process"/>
    <property type="evidence" value="ECO:0007669"/>
    <property type="project" value="InterPro"/>
</dbReference>
<comment type="pathway">
    <text evidence="2">Protein modification; protein glycosylation.</text>
</comment>
<sequence length="585" mass="66775">MASLKGNRRSGRPVFLVVLLLVIAYFTLYHHSSSAPDDRWGPLAYVRSSYDWAHRKHKNPVTNFQPLPPGSPLPLGRIQHDFARDSGNTARQRQQHNRRVVVKDAFLKSWESYKEFAWGYDELEPQSLKGKDTFSGWGATLVDTLDTLWMMDLQDEFDIAVHAVATIDWDNTTASSCSLFETNIRYLGGLLSAYELSHERVLLDKAIELGYMLYSAFDTPNRMPVNAFDFQRGRAGELTANKREASASVGSLSLEFTRLAQLTGDMKFYDAIDRIKRELVRTQDSTKLPGMWPTFLDIQDGFLTLDSSFTLGALADSLYEYLPKMYALLGGLDDAYRSMYKKAMETAKRSVLFRPMLPDRKHDILFAGTVLTNGHIFDLVPEGQHLSCFAGGLYALGGKLFDIDDHVRIGAQLTRGCAWAYNVMPTGVMPEVFDLIPCRGQALEPCEWNETRWTLEGNQNLPRGFSRVRDPRYLLRPEAIESVFLLYRITGDPEWQDVAWQMFQSIKRATETKFAHSAIFDVTAKGFTEKLDSMESFWLAETLKYFYLIFSEPSLISLDDYVLNTEAHPFRLPKPKDRTLRQKVE</sequence>
<keyword evidence="4 9" id="KW-0378">Hydrolase</keyword>
<dbReference type="PANTHER" id="PTHR11742:SF89">
    <property type="entry name" value="ALPHA-1,2-MANNOSIDASE"/>
    <property type="match status" value="1"/>
</dbReference>
<keyword evidence="10" id="KW-1133">Transmembrane helix</keyword>
<evidence type="ECO:0000256" key="9">
    <source>
        <dbReference type="RuleBase" id="RU361193"/>
    </source>
</evidence>
<evidence type="ECO:0000256" key="8">
    <source>
        <dbReference type="PIRSR" id="PIRSR601382-3"/>
    </source>
</evidence>
<dbReference type="GO" id="GO:0004571">
    <property type="term" value="F:mannosyl-oligosaccharide 1,2-alpha-mannosidase activity"/>
    <property type="evidence" value="ECO:0007669"/>
    <property type="project" value="InterPro"/>
</dbReference>
<dbReference type="InterPro" id="IPR012341">
    <property type="entry name" value="6hp_glycosidase-like_sf"/>
</dbReference>
<keyword evidence="10" id="KW-0472">Membrane</keyword>
<keyword evidence="12" id="KW-1185">Reference proteome</keyword>
<dbReference type="InterPro" id="IPR001382">
    <property type="entry name" value="Glyco_hydro_47"/>
</dbReference>
<evidence type="ECO:0000256" key="1">
    <source>
        <dbReference type="ARBA" id="ARBA00001913"/>
    </source>
</evidence>
<feature type="active site" evidence="6">
    <location>
        <position position="316"/>
    </location>
</feature>
<protein>
    <recommendedName>
        <fullName evidence="9">alpha-1,2-Mannosidase</fullName>
        <ecNumber evidence="9">3.2.1.-</ecNumber>
    </recommendedName>
</protein>
<feature type="active site" description="Proton donor" evidence="6">
    <location>
        <position position="181"/>
    </location>
</feature>
<dbReference type="PANTHER" id="PTHR11742">
    <property type="entry name" value="MANNOSYL-OLIGOSACCHARIDE ALPHA-1,2-MANNOSIDASE-RELATED"/>
    <property type="match status" value="1"/>
</dbReference>
<dbReference type="EC" id="3.2.1.-" evidence="9"/>
<feature type="active site" description="Proton donor" evidence="6">
    <location>
        <position position="431"/>
    </location>
</feature>
<feature type="binding site" evidence="7">
    <location>
        <position position="565"/>
    </location>
    <ligand>
        <name>Ca(2+)</name>
        <dbReference type="ChEBI" id="CHEBI:29108"/>
    </ligand>
</feature>
<keyword evidence="5 8" id="KW-1015">Disulfide bond</keyword>
<name>A0AA38RPW3_9PEZI</name>
<evidence type="ECO:0000256" key="4">
    <source>
        <dbReference type="ARBA" id="ARBA00022801"/>
    </source>
</evidence>